<proteinExistence type="predicted"/>
<reference evidence="3" key="1">
    <citation type="journal article" date="2014" name="Proc. Natl. Acad. Sci. U.S.A.">
        <title>Extensive sampling of basidiomycete genomes demonstrates inadequacy of the white-rot/brown-rot paradigm for wood decay fungi.</title>
        <authorList>
            <person name="Riley R."/>
            <person name="Salamov A.A."/>
            <person name="Brown D.W."/>
            <person name="Nagy L.G."/>
            <person name="Floudas D."/>
            <person name="Held B.W."/>
            <person name="Levasseur A."/>
            <person name="Lombard V."/>
            <person name="Morin E."/>
            <person name="Otillar R."/>
            <person name="Lindquist E.A."/>
            <person name="Sun H."/>
            <person name="LaButti K.M."/>
            <person name="Schmutz J."/>
            <person name="Jabbour D."/>
            <person name="Luo H."/>
            <person name="Baker S.E."/>
            <person name="Pisabarro A.G."/>
            <person name="Walton J.D."/>
            <person name="Blanchette R.A."/>
            <person name="Henrissat B."/>
            <person name="Martin F."/>
            <person name="Cullen D."/>
            <person name="Hibbett D.S."/>
            <person name="Grigoriev I.V."/>
        </authorList>
    </citation>
    <scope>NUCLEOTIDE SEQUENCE [LARGE SCALE GENOMIC DNA]</scope>
    <source>
        <strain evidence="3">MUCL 33604</strain>
    </source>
</reference>
<keyword evidence="1" id="KW-0732">Signal</keyword>
<dbReference type="InParanoid" id="A0A067PRC4"/>
<sequence>MFGWTLCLWSWIWCVLHGPGMFISPSFLPSTSLGTHPLSLFALSSPLHFPLLCSPYLFLTHSFTTPFSHIPSHPHPPFPLPLSSSVLPSLPLLFSTLPITPSSSIPSLSSSPQASSFPPSPQASSSPPSCFLSLTPSFLPPHPLLLSSLLLTPFLLSSLLLTPSSFPPSSSPPSSSPPSSHFPPLISPCLHFSLTPSPIPPPVY</sequence>
<dbReference type="Proteomes" id="UP000027265">
    <property type="component" value="Unassembled WGS sequence"/>
</dbReference>
<feature type="chain" id="PRO_5001643410" description="REJ domain-containing protein" evidence="1">
    <location>
        <begin position="18"/>
        <end position="204"/>
    </location>
</feature>
<dbReference type="HOGENOM" id="CLU_1614774_0_0_1"/>
<evidence type="ECO:0000256" key="1">
    <source>
        <dbReference type="SAM" id="SignalP"/>
    </source>
</evidence>
<evidence type="ECO:0008006" key="4">
    <source>
        <dbReference type="Google" id="ProtNLM"/>
    </source>
</evidence>
<protein>
    <recommendedName>
        <fullName evidence="4">REJ domain-containing protein</fullName>
    </recommendedName>
</protein>
<dbReference type="EMBL" id="KL197720">
    <property type="protein sequence ID" value="KDQ57319.1"/>
    <property type="molecule type" value="Genomic_DNA"/>
</dbReference>
<evidence type="ECO:0000313" key="2">
    <source>
        <dbReference type="EMBL" id="KDQ57319.1"/>
    </source>
</evidence>
<evidence type="ECO:0000313" key="3">
    <source>
        <dbReference type="Proteomes" id="UP000027265"/>
    </source>
</evidence>
<keyword evidence="3" id="KW-1185">Reference proteome</keyword>
<name>A0A067PRC4_9AGAM</name>
<feature type="signal peptide" evidence="1">
    <location>
        <begin position="1"/>
        <end position="17"/>
    </location>
</feature>
<accession>A0A067PRC4</accession>
<dbReference type="AlphaFoldDB" id="A0A067PRC4"/>
<organism evidence="2 3">
    <name type="scientific">Jaapia argillacea MUCL 33604</name>
    <dbReference type="NCBI Taxonomy" id="933084"/>
    <lineage>
        <taxon>Eukaryota</taxon>
        <taxon>Fungi</taxon>
        <taxon>Dikarya</taxon>
        <taxon>Basidiomycota</taxon>
        <taxon>Agaricomycotina</taxon>
        <taxon>Agaricomycetes</taxon>
        <taxon>Agaricomycetidae</taxon>
        <taxon>Jaapiales</taxon>
        <taxon>Jaapiaceae</taxon>
        <taxon>Jaapia</taxon>
    </lineage>
</organism>
<gene>
    <name evidence="2" type="ORF">JAAARDRAFT_292100</name>
</gene>